<dbReference type="EMBL" id="JANKHO010000627">
    <property type="protein sequence ID" value="KAJ3507763.1"/>
    <property type="molecule type" value="Genomic_DNA"/>
</dbReference>
<evidence type="ECO:0000256" key="1">
    <source>
        <dbReference type="ARBA" id="ARBA00004123"/>
    </source>
</evidence>
<gene>
    <name evidence="10" type="ORF">NLJ89_g6118</name>
</gene>
<comment type="subcellular location">
    <subcellularLocation>
        <location evidence="1">Nucleus</location>
    </subcellularLocation>
</comment>
<dbReference type="PANTHER" id="PTHR28088:SF5">
    <property type="entry name" value="TRANSCRIPTIONAL ACTIVATOR HAA1-RELATED"/>
    <property type="match status" value="1"/>
</dbReference>
<dbReference type="Proteomes" id="UP001148786">
    <property type="component" value="Unassembled WGS sequence"/>
</dbReference>
<accession>A0A9W8JX28</accession>
<keyword evidence="4" id="KW-0186">Copper</keyword>
<reference evidence="10" key="1">
    <citation type="submission" date="2022-07" db="EMBL/GenBank/DDBJ databases">
        <title>Genome Sequence of Agrocybe chaxingu.</title>
        <authorList>
            <person name="Buettner E."/>
        </authorList>
    </citation>
    <scope>NUCLEOTIDE SEQUENCE</scope>
    <source>
        <strain evidence="10">MP-N11</strain>
    </source>
</reference>
<dbReference type="GO" id="GO:0006879">
    <property type="term" value="P:intracellular iron ion homeostasis"/>
    <property type="evidence" value="ECO:0007669"/>
    <property type="project" value="TreeGrafter"/>
</dbReference>
<comment type="caution">
    <text evidence="10">The sequence shown here is derived from an EMBL/GenBank/DDBJ whole genome shotgun (WGS) entry which is preliminary data.</text>
</comment>
<keyword evidence="7" id="KW-0539">Nucleus</keyword>
<dbReference type="GO" id="GO:0045944">
    <property type="term" value="P:positive regulation of transcription by RNA polymerase II"/>
    <property type="evidence" value="ECO:0007669"/>
    <property type="project" value="TreeGrafter"/>
</dbReference>
<evidence type="ECO:0000256" key="8">
    <source>
        <dbReference type="SAM" id="MobiDB-lite"/>
    </source>
</evidence>
<keyword evidence="2" id="KW-0479">Metal-binding</keyword>
<dbReference type="SMART" id="SM00412">
    <property type="entry name" value="Cu_FIST"/>
    <property type="match status" value="1"/>
</dbReference>
<proteinExistence type="predicted"/>
<feature type="domain" description="Copper-fist" evidence="9">
    <location>
        <begin position="1"/>
        <end position="39"/>
    </location>
</feature>
<sequence>MIISSKKYACETCIKGHRSSACKHTDRPLFEIKKKGRPVTQCEHCRELRKTKQVHVKCICESKADFTAQGHKQGFESAAFPNGLPEALEASVAFPNPDSDSDHGGHRCKAGDVCHCVTPRTRVRKRGDSDSVSASGHPSSSQILARIAELRPVLPRPSGPVHSPSTGTHHGHGGRHHDVSFNPYERAYGMTHQHPAHPQSYAGTSNPTLSYNAQSFAEPWTQNVALEGAAFPSLCGCGDDCNCPGCMHHNRSNTVPVATAYASCTNPGACSACLDCTIMSLPPTAFLPPNTALSIYDSQNDSIDEWLRQLSSTSFSDPSQPPLQQDFSMPSNFQQQTVPSQGWAMVGDTQNAMPQASFSYESSAMPNMTPFSTSNIRSGFSPQPQSQPQRGHRSRASMSSVDARSMIDPAAPRCHWCPR</sequence>
<dbReference type="InterPro" id="IPR036395">
    <property type="entry name" value="Cu_fist_DNA-bd_dom_sf"/>
</dbReference>
<keyword evidence="5" id="KW-0805">Transcription regulation</keyword>
<dbReference type="InterPro" id="IPR051763">
    <property type="entry name" value="Copper_Homeo_Regul"/>
</dbReference>
<dbReference type="Pfam" id="PF00649">
    <property type="entry name" value="Copper-fist"/>
    <property type="match status" value="1"/>
</dbReference>
<dbReference type="InterPro" id="IPR001083">
    <property type="entry name" value="Cu_fist_DNA-bd_dom"/>
</dbReference>
<keyword evidence="11" id="KW-1185">Reference proteome</keyword>
<dbReference type="AlphaFoldDB" id="A0A9W8JX28"/>
<dbReference type="GO" id="GO:0000978">
    <property type="term" value="F:RNA polymerase II cis-regulatory region sequence-specific DNA binding"/>
    <property type="evidence" value="ECO:0007669"/>
    <property type="project" value="TreeGrafter"/>
</dbReference>
<evidence type="ECO:0000259" key="9">
    <source>
        <dbReference type="PROSITE" id="PS50073"/>
    </source>
</evidence>
<evidence type="ECO:0000256" key="7">
    <source>
        <dbReference type="ARBA" id="ARBA00023242"/>
    </source>
</evidence>
<dbReference type="GO" id="GO:0006878">
    <property type="term" value="P:intracellular copper ion homeostasis"/>
    <property type="evidence" value="ECO:0007669"/>
    <property type="project" value="TreeGrafter"/>
</dbReference>
<feature type="region of interest" description="Disordered" evidence="8">
    <location>
        <begin position="312"/>
        <end position="336"/>
    </location>
</feature>
<dbReference type="SUPFAM" id="SSF57879">
    <property type="entry name" value="Zinc domain conserved in yeast copper-regulated transcription factors"/>
    <property type="match status" value="1"/>
</dbReference>
<dbReference type="SMART" id="SM01090">
    <property type="entry name" value="Copper-fist"/>
    <property type="match status" value="1"/>
</dbReference>
<dbReference type="GO" id="GO:0005507">
    <property type="term" value="F:copper ion binding"/>
    <property type="evidence" value="ECO:0007669"/>
    <property type="project" value="InterPro"/>
</dbReference>
<evidence type="ECO:0000256" key="3">
    <source>
        <dbReference type="ARBA" id="ARBA00022833"/>
    </source>
</evidence>
<dbReference type="PRINTS" id="PR00617">
    <property type="entry name" value="COPPERFIST"/>
</dbReference>
<evidence type="ECO:0000256" key="4">
    <source>
        <dbReference type="ARBA" id="ARBA00023008"/>
    </source>
</evidence>
<evidence type="ECO:0000313" key="11">
    <source>
        <dbReference type="Proteomes" id="UP001148786"/>
    </source>
</evidence>
<evidence type="ECO:0000256" key="6">
    <source>
        <dbReference type="ARBA" id="ARBA00023163"/>
    </source>
</evidence>
<protein>
    <recommendedName>
        <fullName evidence="9">Copper-fist domain-containing protein</fullName>
    </recommendedName>
</protein>
<evidence type="ECO:0000256" key="5">
    <source>
        <dbReference type="ARBA" id="ARBA00023015"/>
    </source>
</evidence>
<feature type="compositionally biased region" description="Low complexity" evidence="8">
    <location>
        <begin position="377"/>
        <end position="389"/>
    </location>
</feature>
<keyword evidence="3" id="KW-0862">Zinc</keyword>
<keyword evidence="6" id="KW-0804">Transcription</keyword>
<dbReference type="Gene3D" id="3.90.430.10">
    <property type="entry name" value="Copper fist DNA-binding domain"/>
    <property type="match status" value="1"/>
</dbReference>
<name>A0A9W8JX28_9AGAR</name>
<dbReference type="FunFam" id="3.90.430.10:FF:000001">
    <property type="entry name" value="Copper fist DNA-binding protein"/>
    <property type="match status" value="1"/>
</dbReference>
<dbReference type="GO" id="GO:0005634">
    <property type="term" value="C:nucleus"/>
    <property type="evidence" value="ECO:0007669"/>
    <property type="project" value="UniProtKB-SubCell"/>
</dbReference>
<dbReference type="OrthoDB" id="5600085at2759"/>
<organism evidence="10 11">
    <name type="scientific">Agrocybe chaxingu</name>
    <dbReference type="NCBI Taxonomy" id="84603"/>
    <lineage>
        <taxon>Eukaryota</taxon>
        <taxon>Fungi</taxon>
        <taxon>Dikarya</taxon>
        <taxon>Basidiomycota</taxon>
        <taxon>Agaricomycotina</taxon>
        <taxon>Agaricomycetes</taxon>
        <taxon>Agaricomycetidae</taxon>
        <taxon>Agaricales</taxon>
        <taxon>Agaricineae</taxon>
        <taxon>Strophariaceae</taxon>
        <taxon>Agrocybe</taxon>
    </lineage>
</organism>
<evidence type="ECO:0000313" key="10">
    <source>
        <dbReference type="EMBL" id="KAJ3507763.1"/>
    </source>
</evidence>
<feature type="region of interest" description="Disordered" evidence="8">
    <location>
        <begin position="368"/>
        <end position="419"/>
    </location>
</feature>
<dbReference type="PANTHER" id="PTHR28088">
    <property type="entry name" value="TRANSCRIPTIONAL ACTIVATOR HAA1-RELATED"/>
    <property type="match status" value="1"/>
</dbReference>
<evidence type="ECO:0000256" key="2">
    <source>
        <dbReference type="ARBA" id="ARBA00022723"/>
    </source>
</evidence>
<dbReference type="PROSITE" id="PS50073">
    <property type="entry name" value="COPPER_FIST_2"/>
    <property type="match status" value="1"/>
</dbReference>
<dbReference type="GO" id="GO:0000981">
    <property type="term" value="F:DNA-binding transcription factor activity, RNA polymerase II-specific"/>
    <property type="evidence" value="ECO:0007669"/>
    <property type="project" value="TreeGrafter"/>
</dbReference>
<feature type="region of interest" description="Disordered" evidence="8">
    <location>
        <begin position="154"/>
        <end position="181"/>
    </location>
</feature>